<name>A0A1Y1UZ06_9FUNG</name>
<keyword evidence="4" id="KW-0175">Coiled coil</keyword>
<evidence type="ECO:0000256" key="4">
    <source>
        <dbReference type="SAM" id="Coils"/>
    </source>
</evidence>
<accession>A0A1Y1UZ06</accession>
<dbReference type="PANTHER" id="PTHR28529">
    <property type="entry name" value="DNA REPAIR PROTEIN SWI5 HOMOLOG"/>
    <property type="match status" value="1"/>
</dbReference>
<reference evidence="5 6" key="1">
    <citation type="submission" date="2016-08" db="EMBL/GenBank/DDBJ databases">
        <title>Genomes of anaerobic fungi encode conserved fungal cellulosomes for biomass hydrolysis.</title>
        <authorList>
            <consortium name="DOE Joint Genome Institute"/>
            <person name="Haitjema C.H."/>
            <person name="Gilmore S.P."/>
            <person name="Henske J.K."/>
            <person name="Solomon K.V."/>
            <person name="De Groot R."/>
            <person name="Kuo A."/>
            <person name="Mondo S.J."/>
            <person name="Salamov A.A."/>
            <person name="Labutti K."/>
            <person name="Zhao Z."/>
            <person name="Chiniquy J."/>
            <person name="Barry K."/>
            <person name="Brewer H.M."/>
            <person name="Purvine S.O."/>
            <person name="Wright A.T."/>
            <person name="Boxma B."/>
            <person name="Van Alen T."/>
            <person name="Hackstein J.H."/>
            <person name="Baker S.E."/>
            <person name="Grigoriev I.V."/>
            <person name="O'Malley M.A."/>
        </authorList>
    </citation>
    <scope>NUCLEOTIDE SEQUENCE [LARGE SCALE GENOMIC DNA]</scope>
    <source>
        <strain evidence="6">finn</strain>
    </source>
</reference>
<evidence type="ECO:0000256" key="2">
    <source>
        <dbReference type="ARBA" id="ARBA00022763"/>
    </source>
</evidence>
<dbReference type="EMBL" id="MCFH01000051">
    <property type="protein sequence ID" value="ORX43654.1"/>
    <property type="molecule type" value="Genomic_DNA"/>
</dbReference>
<dbReference type="AlphaFoldDB" id="A0A1Y1UZ06"/>
<keyword evidence="2" id="KW-0227">DNA damage</keyword>
<evidence type="ECO:0000256" key="3">
    <source>
        <dbReference type="ARBA" id="ARBA00023204"/>
    </source>
</evidence>
<dbReference type="Proteomes" id="UP000193719">
    <property type="component" value="Unassembled WGS sequence"/>
</dbReference>
<dbReference type="Gene3D" id="1.20.5.170">
    <property type="match status" value="1"/>
</dbReference>
<comment type="caution">
    <text evidence="5">The sequence shown here is derived from an EMBL/GenBank/DDBJ whole genome shotgun (WGS) entry which is preliminary data.</text>
</comment>
<reference evidence="5 6" key="2">
    <citation type="submission" date="2016-08" db="EMBL/GenBank/DDBJ databases">
        <title>Pervasive Adenine N6-methylation of Active Genes in Fungi.</title>
        <authorList>
            <consortium name="DOE Joint Genome Institute"/>
            <person name="Mondo S.J."/>
            <person name="Dannebaum R.O."/>
            <person name="Kuo R.C."/>
            <person name="Labutti K."/>
            <person name="Haridas S."/>
            <person name="Kuo A."/>
            <person name="Salamov A."/>
            <person name="Ahrendt S.R."/>
            <person name="Lipzen A."/>
            <person name="Sullivan W."/>
            <person name="Andreopoulos W.B."/>
            <person name="Clum A."/>
            <person name="Lindquist E."/>
            <person name="Daum C."/>
            <person name="Ramamoorthy G.K."/>
            <person name="Gryganskyi A."/>
            <person name="Culley D."/>
            <person name="Magnuson J.K."/>
            <person name="James T.Y."/>
            <person name="O'Malley M.A."/>
            <person name="Stajich J.E."/>
            <person name="Spatafora J.W."/>
            <person name="Visel A."/>
            <person name="Grigoriev I.V."/>
        </authorList>
    </citation>
    <scope>NUCLEOTIDE SEQUENCE [LARGE SCALE GENOMIC DNA]</scope>
    <source>
        <strain evidence="6">finn</strain>
    </source>
</reference>
<evidence type="ECO:0000313" key="6">
    <source>
        <dbReference type="Proteomes" id="UP000193719"/>
    </source>
</evidence>
<protein>
    <recommendedName>
        <fullName evidence="7">Swi5-domain-containing protein</fullName>
    </recommendedName>
</protein>
<keyword evidence="6" id="KW-1185">Reference proteome</keyword>
<proteinExistence type="inferred from homology"/>
<evidence type="ECO:0000313" key="5">
    <source>
        <dbReference type="EMBL" id="ORX43654.1"/>
    </source>
</evidence>
<keyword evidence="3" id="KW-0234">DNA repair</keyword>
<dbReference type="InterPro" id="IPR010760">
    <property type="entry name" value="DNA-repair_Swi5"/>
</dbReference>
<gene>
    <name evidence="5" type="ORF">BCR36DRAFT_586587</name>
</gene>
<comment type="similarity">
    <text evidence="1">Belongs to the SWI5/SAE3 family.</text>
</comment>
<evidence type="ECO:0000256" key="1">
    <source>
        <dbReference type="ARBA" id="ARBA00008060"/>
    </source>
</evidence>
<organism evidence="5 6">
    <name type="scientific">Piromyces finnis</name>
    <dbReference type="NCBI Taxonomy" id="1754191"/>
    <lineage>
        <taxon>Eukaryota</taxon>
        <taxon>Fungi</taxon>
        <taxon>Fungi incertae sedis</taxon>
        <taxon>Chytridiomycota</taxon>
        <taxon>Chytridiomycota incertae sedis</taxon>
        <taxon>Neocallimastigomycetes</taxon>
        <taxon>Neocallimastigales</taxon>
        <taxon>Neocallimastigaceae</taxon>
        <taxon>Piromyces</taxon>
    </lineage>
</organism>
<dbReference type="Pfam" id="PF07061">
    <property type="entry name" value="Swi5"/>
    <property type="match status" value="1"/>
</dbReference>
<dbReference type="GO" id="GO:0000724">
    <property type="term" value="P:double-strand break repair via homologous recombination"/>
    <property type="evidence" value="ECO:0007669"/>
    <property type="project" value="TreeGrafter"/>
</dbReference>
<dbReference type="OrthoDB" id="255837at2759"/>
<dbReference type="PANTHER" id="PTHR28529:SF2">
    <property type="entry name" value="DNA REPAIR PROTEIN SWI5 HOMOLOG"/>
    <property type="match status" value="1"/>
</dbReference>
<sequence length="131" mass="15625">MYNKFPNTKKILLNIKIFNRNVIVKDDYTIIWLTTKGIEVDLQKLLDKQEIEKEKKLVNSEIEELKIKLSKLQSSDKNYEEYKPEYEEYINLLHEYNEIKDAGQILMGRLAELEGTTTKSIYSEYHMDLED</sequence>
<dbReference type="GO" id="GO:0034974">
    <property type="term" value="C:Swi5-Swi2 complex"/>
    <property type="evidence" value="ECO:0007669"/>
    <property type="project" value="TreeGrafter"/>
</dbReference>
<dbReference type="GO" id="GO:0032798">
    <property type="term" value="C:Swi5-Sfr1 complex"/>
    <property type="evidence" value="ECO:0007669"/>
    <property type="project" value="TreeGrafter"/>
</dbReference>
<evidence type="ECO:0008006" key="7">
    <source>
        <dbReference type="Google" id="ProtNLM"/>
    </source>
</evidence>
<feature type="coiled-coil region" evidence="4">
    <location>
        <begin position="48"/>
        <end position="75"/>
    </location>
</feature>